<feature type="domain" description="SLH" evidence="3">
    <location>
        <begin position="45"/>
        <end position="108"/>
    </location>
</feature>
<feature type="chain" id="PRO_5014979708" description="SLH domain-containing protein" evidence="2">
    <location>
        <begin position="27"/>
        <end position="239"/>
    </location>
</feature>
<evidence type="ECO:0000259" key="3">
    <source>
        <dbReference type="PROSITE" id="PS51272"/>
    </source>
</evidence>
<organism evidence="4 5">
    <name type="scientific">Desulfocucumis palustris</name>
    <dbReference type="NCBI Taxonomy" id="1898651"/>
    <lineage>
        <taxon>Bacteria</taxon>
        <taxon>Bacillati</taxon>
        <taxon>Bacillota</taxon>
        <taxon>Clostridia</taxon>
        <taxon>Eubacteriales</taxon>
        <taxon>Desulfocucumaceae</taxon>
        <taxon>Desulfocucumis</taxon>
    </lineage>
</organism>
<evidence type="ECO:0000256" key="2">
    <source>
        <dbReference type="SAM" id="SignalP"/>
    </source>
</evidence>
<dbReference type="InterPro" id="IPR051465">
    <property type="entry name" value="Cell_Envelope_Struct_Comp"/>
</dbReference>
<keyword evidence="5" id="KW-1185">Reference proteome</keyword>
<dbReference type="EMBL" id="BFAV01000045">
    <property type="protein sequence ID" value="GBF32629.1"/>
    <property type="molecule type" value="Genomic_DNA"/>
</dbReference>
<dbReference type="InterPro" id="IPR001119">
    <property type="entry name" value="SLH_dom"/>
</dbReference>
<evidence type="ECO:0000313" key="4">
    <source>
        <dbReference type="EMBL" id="GBF32629.1"/>
    </source>
</evidence>
<comment type="caution">
    <text evidence="4">The sequence shown here is derived from an EMBL/GenBank/DDBJ whole genome shotgun (WGS) entry which is preliminary data.</text>
</comment>
<keyword evidence="1" id="KW-0677">Repeat</keyword>
<name>A0A2L2X8T3_9FIRM</name>
<dbReference type="AlphaFoldDB" id="A0A2L2X8T3"/>
<gene>
    <name evidence="4" type="ORF">DCCM_0825</name>
</gene>
<dbReference type="PANTHER" id="PTHR43308">
    <property type="entry name" value="OUTER MEMBRANE PROTEIN ALPHA-RELATED"/>
    <property type="match status" value="1"/>
</dbReference>
<dbReference type="Pfam" id="PF00395">
    <property type="entry name" value="SLH"/>
    <property type="match status" value="2"/>
</dbReference>
<dbReference type="Proteomes" id="UP000239549">
    <property type="component" value="Unassembled WGS sequence"/>
</dbReference>
<dbReference type="PROSITE" id="PS51257">
    <property type="entry name" value="PROKAR_LIPOPROTEIN"/>
    <property type="match status" value="1"/>
</dbReference>
<feature type="domain" description="SLH" evidence="3">
    <location>
        <begin position="109"/>
        <end position="165"/>
    </location>
</feature>
<protein>
    <recommendedName>
        <fullName evidence="3">SLH domain-containing protein</fullName>
    </recommendedName>
</protein>
<reference evidence="5" key="1">
    <citation type="submission" date="2018-02" db="EMBL/GenBank/DDBJ databases">
        <title>Genome sequence of Desulfocucumis palustris strain NAW-5.</title>
        <authorList>
            <person name="Watanabe M."/>
            <person name="Kojima H."/>
            <person name="Fukui M."/>
        </authorList>
    </citation>
    <scope>NUCLEOTIDE SEQUENCE [LARGE SCALE GENOMIC DNA]</scope>
    <source>
        <strain evidence="5">NAW-5</strain>
    </source>
</reference>
<keyword evidence="2" id="KW-0732">Signal</keyword>
<evidence type="ECO:0000256" key="1">
    <source>
        <dbReference type="ARBA" id="ARBA00022737"/>
    </source>
</evidence>
<dbReference type="PANTHER" id="PTHR43308:SF5">
    <property type="entry name" value="S-LAYER PROTEIN _ PEPTIDOGLYCAN ENDO-BETA-N-ACETYLGLUCOSAMINIDASE"/>
    <property type="match status" value="1"/>
</dbReference>
<dbReference type="OrthoDB" id="2112962at2"/>
<dbReference type="RefSeq" id="WP_104371132.1">
    <property type="nucleotide sequence ID" value="NZ_BFAV01000045.1"/>
</dbReference>
<feature type="signal peptide" evidence="2">
    <location>
        <begin position="1"/>
        <end position="26"/>
    </location>
</feature>
<accession>A0A2L2X8T3</accession>
<evidence type="ECO:0000313" key="5">
    <source>
        <dbReference type="Proteomes" id="UP000239549"/>
    </source>
</evidence>
<sequence>MLKNFSLTIAYLLLLSVLACASPAMADTGLEMPGNMRAPDITLLPGYQAPVDIAGNWAEEDIKEMLGIKAISAYPDNTIRPDKAVTRAELASALANGLNLPPGKEVEMPDVSSSHWAYQSILNALPYMAVYTDGSFRPNAVVTREDLAAATVRATGLNRKAVDPAGIAVIFKDYRSVSPGLLHLVAVAVDQKLLKGYKVYEPGGSYKDAGGDYNLYIRARYPVTMAEMCNMLNTARKGC</sequence>
<proteinExistence type="predicted"/>
<dbReference type="PROSITE" id="PS51272">
    <property type="entry name" value="SLH"/>
    <property type="match status" value="2"/>
</dbReference>